<reference evidence="7 8" key="1">
    <citation type="journal article" date="2010" name="Stand. Genomic Sci.">
        <title>Complete genome sequence of Methanoplanus petrolearius type strain (SEBR 4847).</title>
        <authorList>
            <person name="Brambilla E."/>
            <person name="Djao O.D."/>
            <person name="Daligault H."/>
            <person name="Lapidus A."/>
            <person name="Lucas S."/>
            <person name="Hammon N."/>
            <person name="Nolan M."/>
            <person name="Tice H."/>
            <person name="Cheng J.F."/>
            <person name="Han C."/>
            <person name="Tapia R."/>
            <person name="Goodwin L."/>
            <person name="Pitluck S."/>
            <person name="Liolios K."/>
            <person name="Ivanova N."/>
            <person name="Mavromatis K."/>
            <person name="Mikhailova N."/>
            <person name="Pati A."/>
            <person name="Chen A."/>
            <person name="Palaniappan K."/>
            <person name="Land M."/>
            <person name="Hauser L."/>
            <person name="Chang Y.J."/>
            <person name="Jeffries C.D."/>
            <person name="Rohde M."/>
            <person name="Spring S."/>
            <person name="Sikorski J."/>
            <person name="Goker M."/>
            <person name="Woyke T."/>
            <person name="Bristow J."/>
            <person name="Eisen J.A."/>
            <person name="Markowitz V."/>
            <person name="Hugenholtz P."/>
            <person name="Kyrpides N.C."/>
            <person name="Klenk H.P."/>
        </authorList>
    </citation>
    <scope>NUCLEOTIDE SEQUENCE [LARGE SCALE GENOMIC DNA]</scope>
    <source>
        <strain evidence="8">DSM 11571 / OCM 486 / SEBR 4847</strain>
    </source>
</reference>
<dbReference type="GO" id="GO:0004563">
    <property type="term" value="F:beta-N-acetylhexosaminidase activity"/>
    <property type="evidence" value="ECO:0007669"/>
    <property type="project" value="UniProtKB-EC"/>
</dbReference>
<comment type="catalytic activity">
    <reaction evidence="1">
        <text>Hydrolysis of terminal non-reducing N-acetyl-D-hexosamine residues in N-acetyl-beta-D-hexosaminides.</text>
        <dbReference type="EC" id="3.2.1.52"/>
    </reaction>
</comment>
<keyword evidence="5" id="KW-0326">Glycosidase</keyword>
<dbReference type="GO" id="GO:0009254">
    <property type="term" value="P:peptidoglycan turnover"/>
    <property type="evidence" value="ECO:0007669"/>
    <property type="project" value="TreeGrafter"/>
</dbReference>
<dbReference type="KEGG" id="mpi:Mpet_1533"/>
<protein>
    <recommendedName>
        <fullName evidence="3">beta-N-acetylhexosaminidase</fullName>
        <ecNumber evidence="3">3.2.1.52</ecNumber>
    </recommendedName>
</protein>
<dbReference type="PROSITE" id="PS00775">
    <property type="entry name" value="GLYCOSYL_HYDROL_F3"/>
    <property type="match status" value="1"/>
</dbReference>
<keyword evidence="8" id="KW-1185">Reference proteome</keyword>
<dbReference type="STRING" id="679926.Mpet_1533"/>
<dbReference type="GO" id="GO:0005975">
    <property type="term" value="P:carbohydrate metabolic process"/>
    <property type="evidence" value="ECO:0007669"/>
    <property type="project" value="InterPro"/>
</dbReference>
<evidence type="ECO:0000313" key="8">
    <source>
        <dbReference type="Proteomes" id="UP000006565"/>
    </source>
</evidence>
<dbReference type="RefSeq" id="WP_013329467.1">
    <property type="nucleotide sequence ID" value="NC_014507.1"/>
</dbReference>
<evidence type="ECO:0000256" key="2">
    <source>
        <dbReference type="ARBA" id="ARBA00005336"/>
    </source>
</evidence>
<dbReference type="HOGENOM" id="CLU_008392_0_3_2"/>
<evidence type="ECO:0000313" key="7">
    <source>
        <dbReference type="EMBL" id="ADN36290.1"/>
    </source>
</evidence>
<organism evidence="7 8">
    <name type="scientific">Methanolacinia petrolearia (strain DSM 11571 / OCM 486 / SEBR 4847)</name>
    <name type="common">Methanoplanus petrolearius</name>
    <dbReference type="NCBI Taxonomy" id="679926"/>
    <lineage>
        <taxon>Archaea</taxon>
        <taxon>Methanobacteriati</taxon>
        <taxon>Methanobacteriota</taxon>
        <taxon>Stenosarchaea group</taxon>
        <taxon>Methanomicrobia</taxon>
        <taxon>Methanomicrobiales</taxon>
        <taxon>Methanomicrobiaceae</taxon>
        <taxon>Methanolacinia</taxon>
    </lineage>
</organism>
<dbReference type="AlphaFoldDB" id="E1RG55"/>
<dbReference type="eggNOG" id="arCOG04634">
    <property type="taxonomic scope" value="Archaea"/>
</dbReference>
<dbReference type="GeneID" id="9744004"/>
<name>E1RG55_METP4</name>
<dbReference type="InterPro" id="IPR001764">
    <property type="entry name" value="Glyco_hydro_3_N"/>
</dbReference>
<dbReference type="CAZy" id="GH3">
    <property type="family name" value="Glycoside Hydrolase Family 3"/>
</dbReference>
<evidence type="ECO:0000256" key="5">
    <source>
        <dbReference type="ARBA" id="ARBA00023295"/>
    </source>
</evidence>
<dbReference type="Pfam" id="PF00933">
    <property type="entry name" value="Glyco_hydro_3"/>
    <property type="match status" value="1"/>
</dbReference>
<evidence type="ECO:0000256" key="4">
    <source>
        <dbReference type="ARBA" id="ARBA00022801"/>
    </source>
</evidence>
<dbReference type="PANTHER" id="PTHR30480">
    <property type="entry name" value="BETA-HEXOSAMINIDASE-RELATED"/>
    <property type="match status" value="1"/>
</dbReference>
<dbReference type="InterPro" id="IPR036962">
    <property type="entry name" value="Glyco_hydro_3_N_sf"/>
</dbReference>
<comment type="similarity">
    <text evidence="2">Belongs to the glycosyl hydrolase 3 family.</text>
</comment>
<evidence type="ECO:0000256" key="1">
    <source>
        <dbReference type="ARBA" id="ARBA00001231"/>
    </source>
</evidence>
<dbReference type="InterPro" id="IPR050226">
    <property type="entry name" value="NagZ_Beta-hexosaminidase"/>
</dbReference>
<feature type="domain" description="Glycoside hydrolase family 3 N-terminal" evidence="6">
    <location>
        <begin position="54"/>
        <end position="391"/>
    </location>
</feature>
<dbReference type="InterPro" id="IPR017853">
    <property type="entry name" value="GH"/>
</dbReference>
<dbReference type="PRINTS" id="PR00133">
    <property type="entry name" value="GLHYDRLASE3"/>
</dbReference>
<dbReference type="SUPFAM" id="SSF51445">
    <property type="entry name" value="(Trans)glycosidases"/>
    <property type="match status" value="1"/>
</dbReference>
<evidence type="ECO:0000256" key="3">
    <source>
        <dbReference type="ARBA" id="ARBA00012663"/>
    </source>
</evidence>
<evidence type="ECO:0000259" key="6">
    <source>
        <dbReference type="Pfam" id="PF00933"/>
    </source>
</evidence>
<proteinExistence type="inferred from homology"/>
<sequence precursor="true">MKGDLFFVFVLLCLVAVFLAAGCTGNSQYNEQIQAPDDPVTYESADECIVPDATLDEKIGQMILVGFRGFTADNDSQIADDIRNGRVGGVILFDRDVALNSSERNIKSPEQVFSLNGQLKGYAENIPLFISVDQEGGKICRLKESYGFPAVPSAEYLGSMDNETVTRDAGSILADTVKDAGFNMNFAPVVDLMVNPDSPAIGKLNRSFSEDPVVVVRNAGWIIDEHQEAGIITAIKHFPGHGSAMADSHAGFTDVTDTWSEEELIPYQILIDEGIPDIVMTAHIYNRNLDPDYPATLSEKTITGVLRDRLGYDGVVITDAMDMGAISDNYGIKEALNLSINAGCDIILFANNIVYDERIAENATGLIKELVLDGEIPEERINESYERIIRLKMKYLGCE</sequence>
<dbReference type="InterPro" id="IPR019800">
    <property type="entry name" value="Glyco_hydro_3_AS"/>
</dbReference>
<keyword evidence="4 7" id="KW-0378">Hydrolase</keyword>
<accession>E1RG55</accession>
<dbReference type="OrthoDB" id="30657at2157"/>
<dbReference type="Gene3D" id="3.20.20.300">
    <property type="entry name" value="Glycoside hydrolase, family 3, N-terminal domain"/>
    <property type="match status" value="1"/>
</dbReference>
<dbReference type="PANTHER" id="PTHR30480:SF13">
    <property type="entry name" value="BETA-HEXOSAMINIDASE"/>
    <property type="match status" value="1"/>
</dbReference>
<dbReference type="PROSITE" id="PS51257">
    <property type="entry name" value="PROKAR_LIPOPROTEIN"/>
    <property type="match status" value="1"/>
</dbReference>
<dbReference type="EMBL" id="CP002117">
    <property type="protein sequence ID" value="ADN36290.1"/>
    <property type="molecule type" value="Genomic_DNA"/>
</dbReference>
<dbReference type="Proteomes" id="UP000006565">
    <property type="component" value="Chromosome"/>
</dbReference>
<dbReference type="EC" id="3.2.1.52" evidence="3"/>
<gene>
    <name evidence="7" type="ordered locus">Mpet_1533</name>
</gene>